<feature type="compositionally biased region" description="Low complexity" evidence="1">
    <location>
        <begin position="142"/>
        <end position="158"/>
    </location>
</feature>
<dbReference type="Proteomes" id="UP000464378">
    <property type="component" value="Chromosome"/>
</dbReference>
<evidence type="ECO:0000313" key="3">
    <source>
        <dbReference type="Proteomes" id="UP000464378"/>
    </source>
</evidence>
<accession>A0A6C2YU38</accession>
<dbReference type="EMBL" id="LR586016">
    <property type="protein sequence ID" value="VIP05006.1"/>
    <property type="molecule type" value="Genomic_DNA"/>
</dbReference>
<feature type="compositionally biased region" description="Low complexity" evidence="1">
    <location>
        <begin position="1"/>
        <end position="28"/>
    </location>
</feature>
<evidence type="ECO:0000313" key="2">
    <source>
        <dbReference type="EMBL" id="VIP05006.1"/>
    </source>
</evidence>
<feature type="region of interest" description="Disordered" evidence="1">
    <location>
        <begin position="99"/>
        <end position="164"/>
    </location>
</feature>
<feature type="compositionally biased region" description="Pro residues" evidence="1">
    <location>
        <begin position="131"/>
        <end position="141"/>
    </location>
</feature>
<name>A0A6C2YU38_9BACT</name>
<dbReference type="InParanoid" id="A0A6C2YU38"/>
<organism evidence="2">
    <name type="scientific">Tuwongella immobilis</name>
    <dbReference type="NCBI Taxonomy" id="692036"/>
    <lineage>
        <taxon>Bacteria</taxon>
        <taxon>Pseudomonadati</taxon>
        <taxon>Planctomycetota</taxon>
        <taxon>Planctomycetia</taxon>
        <taxon>Gemmatales</taxon>
        <taxon>Gemmataceae</taxon>
        <taxon>Tuwongella</taxon>
    </lineage>
</organism>
<evidence type="ECO:0008006" key="4">
    <source>
        <dbReference type="Google" id="ProtNLM"/>
    </source>
</evidence>
<dbReference type="Gene3D" id="1.10.10.1320">
    <property type="entry name" value="Anti-sigma factor, zinc-finger domain"/>
    <property type="match status" value="1"/>
</dbReference>
<dbReference type="RefSeq" id="WP_162660016.1">
    <property type="nucleotide sequence ID" value="NZ_LR593887.1"/>
</dbReference>
<gene>
    <name evidence="2" type="ORF">GMBLW1_41870</name>
</gene>
<dbReference type="AlphaFoldDB" id="A0A6C2YU38"/>
<evidence type="ECO:0000256" key="1">
    <source>
        <dbReference type="SAM" id="MobiDB-lite"/>
    </source>
</evidence>
<protein>
    <recommendedName>
        <fullName evidence="4">Zinc-finger domain-containing protein</fullName>
    </recommendedName>
</protein>
<dbReference type="EMBL" id="LR593887">
    <property type="protein sequence ID" value="VTS07370.1"/>
    <property type="molecule type" value="Genomic_DNA"/>
</dbReference>
<dbReference type="KEGG" id="tim:GMBLW1_41870"/>
<sequence length="245" mass="26228">MTMNPTDSPTPDSDDPANPSAKDANPIIPSQPPSEEEVAADPMGELVAYLDGEVDAKTRQEVEATLQRDATARDEASKLKRTWDLLDYLPKTEASPDFTQRTISKLLPVPTAEKPPRGPDRPSTGSLPTPAMTPMPGPTAPLTPSAALATAPPATSSPAMPPQSGGTGWIRSVAMLLLVGVSSYFISSWVRTPSGNSDSGITAPNPDWLPLPDLRIIENLPRYWGVEDLEFAKALEQSELFAEDE</sequence>
<keyword evidence="3" id="KW-1185">Reference proteome</keyword>
<feature type="region of interest" description="Disordered" evidence="1">
    <location>
        <begin position="1"/>
        <end position="43"/>
    </location>
</feature>
<proteinExistence type="predicted"/>
<dbReference type="InterPro" id="IPR041916">
    <property type="entry name" value="Anti_sigma_zinc_sf"/>
</dbReference>
<reference evidence="2" key="1">
    <citation type="submission" date="2019-04" db="EMBL/GenBank/DDBJ databases">
        <authorList>
            <consortium name="Science for Life Laboratories"/>
        </authorList>
    </citation>
    <scope>NUCLEOTIDE SEQUENCE</scope>
    <source>
        <strain evidence="2">MBLW1</strain>
    </source>
</reference>